<dbReference type="Proteomes" id="UP000316726">
    <property type="component" value="Chromosome 4"/>
</dbReference>
<sequence length="345" mass="37551">MKFGKLLKDQISEVPKELKPKFLSYKELKKQLKGISPTTPANTEEDEGTQKCCCPDYSEAGAKEVAEDAKGRQACGVHSPGSASKAGARGEGGEGSDRGVEHGQGNSLLTPQEGAFVSKLNLEITKFNDYFIKREEELIIRVKDLADRLKVARNERENISLRSASVHLHGEIVLLLHWCELNYIGLVKILKKHDKKTGLLLRSPFLANVVRQPFCSTTILKRLVKQVEETIFVVSADAKSQVEEGLGDSPPGTGEAETNANIASLPQLVGSLDSDEEAEEEGGILKQTKVAINLWRELQKSKTPGGQVSPEEQAALSSPPNVARGKEKLDDGDDSGEPEAKKTKT</sequence>
<accession>A0A5B8MIW7</accession>
<feature type="domain" description="SPX" evidence="3">
    <location>
        <begin position="1"/>
        <end position="207"/>
    </location>
</feature>
<dbReference type="InterPro" id="IPR004331">
    <property type="entry name" value="SPX_dom"/>
</dbReference>
<dbReference type="OrthoDB" id="6493944at2759"/>
<evidence type="ECO:0000256" key="2">
    <source>
        <dbReference type="SAM" id="MobiDB-lite"/>
    </source>
</evidence>
<proteinExistence type="predicted"/>
<dbReference type="GO" id="GO:0016036">
    <property type="term" value="P:cellular response to phosphate starvation"/>
    <property type="evidence" value="ECO:0007669"/>
    <property type="project" value="InterPro"/>
</dbReference>
<dbReference type="EMBL" id="CP031037">
    <property type="protein sequence ID" value="QDZ20403.1"/>
    <property type="molecule type" value="Genomic_DNA"/>
</dbReference>
<evidence type="ECO:0000256" key="1">
    <source>
        <dbReference type="SAM" id="Coils"/>
    </source>
</evidence>
<evidence type="ECO:0000259" key="3">
    <source>
        <dbReference type="PROSITE" id="PS51382"/>
    </source>
</evidence>
<dbReference type="InterPro" id="IPR031142">
    <property type="entry name" value="SPX_prot"/>
</dbReference>
<gene>
    <name evidence="4" type="ORF">A3770_04p29210</name>
</gene>
<reference evidence="4 5" key="1">
    <citation type="submission" date="2018-07" db="EMBL/GenBank/DDBJ databases">
        <title>The complete nuclear genome of the prasinophyte Chloropicon primus (CCMP1205).</title>
        <authorList>
            <person name="Pombert J.-F."/>
            <person name="Otis C."/>
            <person name="Turmel M."/>
            <person name="Lemieux C."/>
        </authorList>
    </citation>
    <scope>NUCLEOTIDE SEQUENCE [LARGE SCALE GENOMIC DNA]</scope>
    <source>
        <strain evidence="4 5">CCMP1205</strain>
    </source>
</reference>
<feature type="region of interest" description="Disordered" evidence="2">
    <location>
        <begin position="73"/>
        <end position="107"/>
    </location>
</feature>
<protein>
    <submittedName>
        <fullName evidence="4">SPX domain-containing protein</fullName>
    </submittedName>
</protein>
<name>A0A5B8MIW7_9CHLO</name>
<dbReference type="PROSITE" id="PS51382">
    <property type="entry name" value="SPX"/>
    <property type="match status" value="1"/>
</dbReference>
<organism evidence="4 5">
    <name type="scientific">Chloropicon primus</name>
    <dbReference type="NCBI Taxonomy" id="1764295"/>
    <lineage>
        <taxon>Eukaryota</taxon>
        <taxon>Viridiplantae</taxon>
        <taxon>Chlorophyta</taxon>
        <taxon>Chloropicophyceae</taxon>
        <taxon>Chloropicales</taxon>
        <taxon>Chloropicaceae</taxon>
        <taxon>Chloropicon</taxon>
    </lineage>
</organism>
<feature type="compositionally biased region" description="Basic and acidic residues" evidence="2">
    <location>
        <begin position="91"/>
        <end position="101"/>
    </location>
</feature>
<evidence type="ECO:0000313" key="4">
    <source>
        <dbReference type="EMBL" id="QDZ20403.1"/>
    </source>
</evidence>
<dbReference type="PANTHER" id="PTHR45978:SF7">
    <property type="entry name" value="SPX DOMAIN-CONTAINING PROTEIN 4"/>
    <property type="match status" value="1"/>
</dbReference>
<dbReference type="Pfam" id="PF03105">
    <property type="entry name" value="SPX"/>
    <property type="match status" value="1"/>
</dbReference>
<feature type="region of interest" description="Disordered" evidence="2">
    <location>
        <begin position="300"/>
        <end position="345"/>
    </location>
</feature>
<evidence type="ECO:0000313" key="5">
    <source>
        <dbReference type="Proteomes" id="UP000316726"/>
    </source>
</evidence>
<dbReference type="PANTHER" id="PTHR45978">
    <property type="entry name" value="SPX DOMAIN-CONTAINING PROTEIN 3"/>
    <property type="match status" value="1"/>
</dbReference>
<feature type="coiled-coil region" evidence="1">
    <location>
        <begin position="135"/>
        <end position="162"/>
    </location>
</feature>
<keyword evidence="5" id="KW-1185">Reference proteome</keyword>
<dbReference type="AlphaFoldDB" id="A0A5B8MIW7"/>
<keyword evidence="1" id="KW-0175">Coiled coil</keyword>